<evidence type="ECO:0000256" key="3">
    <source>
        <dbReference type="SAM" id="SignalP"/>
    </source>
</evidence>
<dbReference type="Gene3D" id="2.120.10.80">
    <property type="entry name" value="Kelch-type beta propeller"/>
    <property type="match status" value="2"/>
</dbReference>
<evidence type="ECO:0000313" key="4">
    <source>
        <dbReference type="EMBL" id="GJE84122.1"/>
    </source>
</evidence>
<feature type="transmembrane region" description="Helical" evidence="2">
    <location>
        <begin position="498"/>
        <end position="518"/>
    </location>
</feature>
<feature type="transmembrane region" description="Helical" evidence="2">
    <location>
        <begin position="586"/>
        <end position="608"/>
    </location>
</feature>
<feature type="signal peptide" evidence="3">
    <location>
        <begin position="1"/>
        <end position="33"/>
    </location>
</feature>
<dbReference type="AlphaFoldDB" id="A0A9P3FX41"/>
<gene>
    <name evidence="4" type="ORF">PsYK624_001970</name>
</gene>
<comment type="caution">
    <text evidence="4">The sequence shown here is derived from an EMBL/GenBank/DDBJ whole genome shotgun (WGS) entry which is preliminary data.</text>
</comment>
<keyword evidence="2" id="KW-0812">Transmembrane</keyword>
<evidence type="ECO:0000313" key="5">
    <source>
        <dbReference type="Proteomes" id="UP000703269"/>
    </source>
</evidence>
<dbReference type="PANTHER" id="PTHR23244">
    <property type="entry name" value="KELCH REPEAT DOMAIN"/>
    <property type="match status" value="1"/>
</dbReference>
<accession>A0A9P3FX41</accession>
<feature type="chain" id="PRO_5040163427" description="Galactose oxidase" evidence="3">
    <location>
        <begin position="34"/>
        <end position="944"/>
    </location>
</feature>
<organism evidence="4 5">
    <name type="scientific">Phanerochaete sordida</name>
    <dbReference type="NCBI Taxonomy" id="48140"/>
    <lineage>
        <taxon>Eukaryota</taxon>
        <taxon>Fungi</taxon>
        <taxon>Dikarya</taxon>
        <taxon>Basidiomycota</taxon>
        <taxon>Agaricomycotina</taxon>
        <taxon>Agaricomycetes</taxon>
        <taxon>Polyporales</taxon>
        <taxon>Phanerochaetaceae</taxon>
        <taxon>Phanerochaete</taxon>
    </lineage>
</organism>
<name>A0A9P3FX41_9APHY</name>
<feature type="compositionally biased region" description="Basic and acidic residues" evidence="1">
    <location>
        <begin position="909"/>
        <end position="923"/>
    </location>
</feature>
<keyword evidence="5" id="KW-1185">Reference proteome</keyword>
<proteinExistence type="predicted"/>
<reference evidence="4 5" key="1">
    <citation type="submission" date="2021-08" db="EMBL/GenBank/DDBJ databases">
        <title>Draft Genome Sequence of Phanerochaete sordida strain YK-624.</title>
        <authorList>
            <person name="Mori T."/>
            <person name="Dohra H."/>
            <person name="Suzuki T."/>
            <person name="Kawagishi H."/>
            <person name="Hirai H."/>
        </authorList>
    </citation>
    <scope>NUCLEOTIDE SEQUENCE [LARGE SCALE GENOMIC DNA]</scope>
    <source>
        <strain evidence="4 5">YK-624</strain>
    </source>
</reference>
<keyword evidence="3" id="KW-0732">Signal</keyword>
<feature type="region of interest" description="Disordered" evidence="1">
    <location>
        <begin position="890"/>
        <end position="925"/>
    </location>
</feature>
<evidence type="ECO:0008006" key="6">
    <source>
        <dbReference type="Google" id="ProtNLM"/>
    </source>
</evidence>
<dbReference type="OrthoDB" id="10250130at2759"/>
<feature type="region of interest" description="Disordered" evidence="1">
    <location>
        <begin position="459"/>
        <end position="484"/>
    </location>
</feature>
<dbReference type="InterPro" id="IPR015915">
    <property type="entry name" value="Kelch-typ_b-propeller"/>
</dbReference>
<feature type="transmembrane region" description="Helical" evidence="2">
    <location>
        <begin position="538"/>
        <end position="566"/>
    </location>
</feature>
<dbReference type="SUPFAM" id="SSF117281">
    <property type="entry name" value="Kelch motif"/>
    <property type="match status" value="2"/>
</dbReference>
<dbReference type="EMBL" id="BPQB01000001">
    <property type="protein sequence ID" value="GJE84122.1"/>
    <property type="molecule type" value="Genomic_DNA"/>
</dbReference>
<feature type="region of interest" description="Disordered" evidence="1">
    <location>
        <begin position="640"/>
        <end position="698"/>
    </location>
</feature>
<feature type="transmembrane region" description="Helical" evidence="2">
    <location>
        <begin position="787"/>
        <end position="808"/>
    </location>
</feature>
<keyword evidence="2" id="KW-1133">Transmembrane helix</keyword>
<feature type="transmembrane region" description="Helical" evidence="2">
    <location>
        <begin position="814"/>
        <end position="835"/>
    </location>
</feature>
<evidence type="ECO:0000256" key="2">
    <source>
        <dbReference type="SAM" id="Phobius"/>
    </source>
</evidence>
<sequence>MGNDYGLRPFSTALASRTLLLLISSLSFLQVSAQSIDTSIQVPPLQWINLTPHLQGASHPAVKDASIGFDPVKNNLVLFGGESQGGIPLSQTTLLNLDHLTWSPPSPPSGMDTPPPARSAAVSGQDLAANYRTGHVVIAGMGTGGAPLDDVWEFDYNNEFWSQATISGTGPSGRFAAAGGNDPSTSFDLVSLSNSFYVAGGFTGGSATSLSDVWRLNLTGTLSSNVHGVEGAWEQIHLQNTSLPSIGGSATTVLLSETHQHVVAVGGCDTDSGSAAACALPQSYVLDIDAKSNTAPSYCPAPRIGASLAQNLISTNFQSQLFLLLGTFNTSQWQDDNGLEQGEVGVFNADGGTWARVVPAGDPKSQPTVPSPRQGAAVYSLKRIVGTASVQATDIVVFGGRDANNNYLNEVWVLRIYDGSLSPSNPTWSGSGNGTLQSGPTADGTGVTVTFMKNCASPVSGSSGTGSSSGLSPTSSTGLPSPTKTGSTVAVARFDTSVVHMSLAPVSAALILPAIVFYRLSLPSVSSAQVSNSRIGFFYLTSVTALVAFALGVGGLATAFTSLHYTTSSIVKRSSVPHLSTAHGRAGIALFVGLYGLVPALIAASILLKWRDNDMALAAKRQRTTSNDLAEKIGLRSSSPFIPDALPAEAPHAPERVSSGDRLSPWPFGHIAARRSSESATADGHSSPSTQSFEVVRRGRHASGQSLAAFSDPRPNAPRNLSDLSWMDRRRSVNTVGDIDYANAQLHRRAQMPPTPGTVEGMSMKDTIPDTSAAGAPAQLPGALDTLVHVLLHAFVLAVCVLASIALWDRAPVAAFAVFVAWTACCYLAIGVLAWHGIPSASVLTVVLARLRSAPPPDAAAGVPFPPAGAGPYQHQPAYRVDHDYPTSLSHAGHTVEDDEDDDDEDEDARQRRIEEEMSRRDVMNVTVPKRRLVLMNPEAGGHS</sequence>
<feature type="compositionally biased region" description="Acidic residues" evidence="1">
    <location>
        <begin position="897"/>
        <end position="908"/>
    </location>
</feature>
<protein>
    <recommendedName>
        <fullName evidence="6">Galactose oxidase</fullName>
    </recommendedName>
</protein>
<feature type="compositionally biased region" description="Polar residues" evidence="1">
    <location>
        <begin position="678"/>
        <end position="693"/>
    </location>
</feature>
<evidence type="ECO:0000256" key="1">
    <source>
        <dbReference type="SAM" id="MobiDB-lite"/>
    </source>
</evidence>
<dbReference type="Proteomes" id="UP000703269">
    <property type="component" value="Unassembled WGS sequence"/>
</dbReference>
<keyword evidence="2" id="KW-0472">Membrane</keyword>